<reference evidence="1 2" key="1">
    <citation type="submission" date="2014-07" db="EMBL/GenBank/DDBJ databases">
        <title>Chaperone-usher fimbriae in a diverse selection of Gallibacterium genomes.</title>
        <authorList>
            <person name="Kudirkiene E."/>
            <person name="Bager R.J."/>
            <person name="Johnson T.J."/>
            <person name="Bojesen A.M."/>
        </authorList>
    </citation>
    <scope>NUCLEOTIDE SEQUENCE [LARGE SCALE GENOMIC DNA]</scope>
    <source>
        <strain evidence="1 2">4895</strain>
    </source>
</reference>
<protein>
    <recommendedName>
        <fullName evidence="3">DUF3800 domain-containing protein</fullName>
    </recommendedName>
</protein>
<accession>A0A0A2ZXJ3</accession>
<dbReference type="EMBL" id="JPJQ01000030">
    <property type="protein sequence ID" value="KGQ61798.1"/>
    <property type="molecule type" value="Genomic_DNA"/>
</dbReference>
<evidence type="ECO:0000313" key="2">
    <source>
        <dbReference type="Proteomes" id="UP000030554"/>
    </source>
</evidence>
<dbReference type="Pfam" id="PF12686">
    <property type="entry name" value="DUF3800"/>
    <property type="match status" value="1"/>
</dbReference>
<organism evidence="1 2">
    <name type="scientific">Gallibacterium anatis 4895</name>
    <dbReference type="NCBI Taxonomy" id="1396510"/>
    <lineage>
        <taxon>Bacteria</taxon>
        <taxon>Pseudomonadati</taxon>
        <taxon>Pseudomonadota</taxon>
        <taxon>Gammaproteobacteria</taxon>
        <taxon>Pasteurellales</taxon>
        <taxon>Pasteurellaceae</taxon>
        <taxon>Gallibacterium</taxon>
    </lineage>
</organism>
<dbReference type="Proteomes" id="UP000030554">
    <property type="component" value="Unassembled WGS sequence"/>
</dbReference>
<name>A0A0A2ZXJ3_9PAST</name>
<gene>
    <name evidence="1" type="ORF">IO48_06625</name>
</gene>
<sequence>MQISVYLDESGDLGWKFDAPYRQGGSSRYLTIAAIVINHDKRHILKRLMKDLYKKTKTPTNKEVKWANLELEHRLWIAKKLAELKTKLGNDIQYFCITVYKEKVMQHIRKDPNKLYNYMIKLLLAREFARYDEVIFNIDQRAIKVESGNSLHDYLQTSIWFELGAKTIIHTTQCDSKCHLGVQLADIISGIVQNHFEDAKSEPYNTLRIYNEIKTLYF</sequence>
<dbReference type="RefSeq" id="WP_021462044.1">
    <property type="nucleotide sequence ID" value="NZ_JPJQ01000030.1"/>
</dbReference>
<evidence type="ECO:0000313" key="1">
    <source>
        <dbReference type="EMBL" id="KGQ61798.1"/>
    </source>
</evidence>
<dbReference type="InterPro" id="IPR024524">
    <property type="entry name" value="DUF3800"/>
</dbReference>
<proteinExistence type="predicted"/>
<comment type="caution">
    <text evidence="1">The sequence shown here is derived from an EMBL/GenBank/DDBJ whole genome shotgun (WGS) entry which is preliminary data.</text>
</comment>
<evidence type="ECO:0008006" key="3">
    <source>
        <dbReference type="Google" id="ProtNLM"/>
    </source>
</evidence>
<dbReference type="AlphaFoldDB" id="A0A0A2ZXJ3"/>